<keyword evidence="3 5" id="KW-1133">Transmembrane helix</keyword>
<dbReference type="EMBL" id="CAMXCT020005157">
    <property type="protein sequence ID" value="CAL1164958.1"/>
    <property type="molecule type" value="Genomic_DNA"/>
</dbReference>
<dbReference type="EMBL" id="CAMXCT030005157">
    <property type="protein sequence ID" value="CAL4798895.1"/>
    <property type="molecule type" value="Genomic_DNA"/>
</dbReference>
<dbReference type="Proteomes" id="UP001152797">
    <property type="component" value="Unassembled WGS sequence"/>
</dbReference>
<organism evidence="8">
    <name type="scientific">Cladocopium goreaui</name>
    <dbReference type="NCBI Taxonomy" id="2562237"/>
    <lineage>
        <taxon>Eukaryota</taxon>
        <taxon>Sar</taxon>
        <taxon>Alveolata</taxon>
        <taxon>Dinophyceae</taxon>
        <taxon>Suessiales</taxon>
        <taxon>Symbiodiniaceae</taxon>
        <taxon>Cladocopium</taxon>
    </lineage>
</organism>
<keyword evidence="10" id="KW-1185">Reference proteome</keyword>
<feature type="transmembrane region" description="Helical" evidence="5">
    <location>
        <begin position="858"/>
        <end position="882"/>
    </location>
</feature>
<keyword evidence="6" id="KW-0732">Signal</keyword>
<evidence type="ECO:0000313" key="10">
    <source>
        <dbReference type="Proteomes" id="UP001152797"/>
    </source>
</evidence>
<dbReference type="Pfam" id="PF13675">
    <property type="entry name" value="PilJ"/>
    <property type="match status" value="1"/>
</dbReference>
<gene>
    <name evidence="8" type="ORF">C1SCF055_LOCUS36732</name>
</gene>
<name>A0A9P1DMX2_9DINO</name>
<feature type="signal peptide" evidence="6">
    <location>
        <begin position="1"/>
        <end position="33"/>
    </location>
</feature>
<protein>
    <submittedName>
        <fullName evidence="9">NarX-like N-terminal domain-containing protein</fullName>
    </submittedName>
</protein>
<evidence type="ECO:0000256" key="3">
    <source>
        <dbReference type="ARBA" id="ARBA00022989"/>
    </source>
</evidence>
<feature type="domain" description="NarX-like N-terminal" evidence="7">
    <location>
        <begin position="34"/>
        <end position="124"/>
    </location>
</feature>
<keyword evidence="2 5" id="KW-0812">Transmembrane</keyword>
<evidence type="ECO:0000256" key="2">
    <source>
        <dbReference type="ARBA" id="ARBA00022692"/>
    </source>
</evidence>
<dbReference type="GO" id="GO:0016020">
    <property type="term" value="C:membrane"/>
    <property type="evidence" value="ECO:0007669"/>
    <property type="project" value="UniProtKB-SubCell"/>
</dbReference>
<dbReference type="OrthoDB" id="422489at2759"/>
<evidence type="ECO:0000256" key="6">
    <source>
        <dbReference type="SAM" id="SignalP"/>
    </source>
</evidence>
<keyword evidence="4 5" id="KW-0472">Membrane</keyword>
<evidence type="ECO:0000256" key="5">
    <source>
        <dbReference type="SAM" id="Phobius"/>
    </source>
</evidence>
<evidence type="ECO:0000313" key="8">
    <source>
        <dbReference type="EMBL" id="CAI4011583.1"/>
    </source>
</evidence>
<evidence type="ECO:0000256" key="4">
    <source>
        <dbReference type="ARBA" id="ARBA00023136"/>
    </source>
</evidence>
<evidence type="ECO:0000259" key="7">
    <source>
        <dbReference type="Pfam" id="PF13675"/>
    </source>
</evidence>
<comment type="caution">
    <text evidence="8">The sequence shown here is derived from an EMBL/GenBank/DDBJ whole genome shotgun (WGS) entry which is preliminary data.</text>
</comment>
<reference evidence="8" key="1">
    <citation type="submission" date="2022-10" db="EMBL/GenBank/DDBJ databases">
        <authorList>
            <person name="Chen Y."/>
            <person name="Dougan E. K."/>
            <person name="Chan C."/>
            <person name="Rhodes N."/>
            <person name="Thang M."/>
        </authorList>
    </citation>
    <scope>NUCLEOTIDE SEQUENCE</scope>
</reference>
<accession>A0A9P1DMX2</accession>
<evidence type="ECO:0000313" key="9">
    <source>
        <dbReference type="EMBL" id="CAL4798895.1"/>
    </source>
</evidence>
<evidence type="ECO:0000256" key="1">
    <source>
        <dbReference type="ARBA" id="ARBA00004141"/>
    </source>
</evidence>
<reference evidence="9 10" key="2">
    <citation type="submission" date="2024-05" db="EMBL/GenBank/DDBJ databases">
        <authorList>
            <person name="Chen Y."/>
            <person name="Shah S."/>
            <person name="Dougan E. K."/>
            <person name="Thang M."/>
            <person name="Chan C."/>
        </authorList>
    </citation>
    <scope>NUCLEOTIDE SEQUENCE [LARGE SCALE GENOMIC DNA]</scope>
</reference>
<sequence>MRGRKRWSNDALLWNGFPFRCLWFVVQLFMGQAQELNWGKTIDVAGRQRMLTQRMSKEFLQVALDIDAADNRGRMLGSINLFNVSLYQLINGDSVTGIVGTPNHLVGSGLDEVVSLWKPFSQLLLNNVDTIRDASGFVDMNIISMVEAQNVPVLVKSNVVVGRLVDAAQSAGAPTNGLVVDTAGRQRMLIQRMCKEALLIGLGSSITTNVGRLKGTQLLFLNSHAGIVEGATWAGVPVLNKLCTMHQMREVTYNMQVFSPLLNQILNAHTASESQNIANSLAKQISDMSVPLFSSMVRAVQLYVNDADECDPAASMGSTDWQDLLLRTDELLLLEEQANQYYLQIGNAVRVATSQVGLVVTLNTILDAIDNLVQGNKGLNILAPPSQAALDGLLAAKSQWDELQLAYEPAVSNINAVTAVEVTKIDRLGTAFQSRLLEIVNMYETVAFEVRTTTSPSPLSDPVVVREVPIHTIQVAHQQKANAAKIASVANLVAYSNGSSDDFGGVDLVNQTRDNFIATHYSLLEGKPATGLFPAIAEEHSVCAIRQMQDIYTDFVAVDRYAQEGKTNPLMLGPLADAVEKVITKYTAVIDYYKQGSIACSNRSYVLAEWELLIEAVGSLRSLTQEACADYILATQGTEPIFQERSDRSMAALLAAFRALAYGTDTLPAPPSQSIFDQVINKVKPAFDLFIVAVTEANTMNVVLQGDNVAVQGTEVKRLYFDQALSTLASFPVGRLEAGQDQQFRVNQMVKLSFMFIYDITATTTTLQNSIAEFDAVHLMLKDGGPDIPAIVDQRDDLLTQWSRVDGKWKELKQLLLTRSVADVPNLQATKDILIEEMIVLQGLFAIPDQPVAETFPWMFVAYGAMGLFLLSCACGAVYIHFVSRRKKSTQNQNGWSQA</sequence>
<dbReference type="AlphaFoldDB" id="A0A9P1DMX2"/>
<comment type="subcellular location">
    <subcellularLocation>
        <location evidence="1">Membrane</location>
        <topology evidence="1">Multi-pass membrane protein</topology>
    </subcellularLocation>
</comment>
<dbReference type="InterPro" id="IPR029095">
    <property type="entry name" value="NarX-like_N"/>
</dbReference>
<proteinExistence type="predicted"/>
<feature type="chain" id="PRO_5043271490" evidence="6">
    <location>
        <begin position="34"/>
        <end position="899"/>
    </location>
</feature>
<dbReference type="EMBL" id="CAMXCT010005157">
    <property type="protein sequence ID" value="CAI4011583.1"/>
    <property type="molecule type" value="Genomic_DNA"/>
</dbReference>